<keyword evidence="3 5" id="KW-0413">Isomerase</keyword>
<dbReference type="GO" id="GO:0003723">
    <property type="term" value="F:RNA binding"/>
    <property type="evidence" value="ECO:0007669"/>
    <property type="project" value="InterPro"/>
</dbReference>
<evidence type="ECO:0000313" key="8">
    <source>
        <dbReference type="EMBL" id="SPQ97868.1"/>
    </source>
</evidence>
<gene>
    <name evidence="7" type="ORF">PBRA_000911</name>
    <name evidence="8" type="ORF">PLBR_LOCUS5083</name>
</gene>
<dbReference type="GO" id="GO:0005634">
    <property type="term" value="C:nucleus"/>
    <property type="evidence" value="ECO:0007669"/>
    <property type="project" value="TreeGrafter"/>
</dbReference>
<dbReference type="EMBL" id="OVEO01000008">
    <property type="protein sequence ID" value="SPQ97868.1"/>
    <property type="molecule type" value="Genomic_DNA"/>
</dbReference>
<comment type="similarity">
    <text evidence="1 5">Belongs to the tRNA pseudouridine synthase TruA family.</text>
</comment>
<dbReference type="InterPro" id="IPR020097">
    <property type="entry name" value="PsdUridine_synth_TruA_a/b_dom"/>
</dbReference>
<evidence type="ECO:0000256" key="2">
    <source>
        <dbReference type="ARBA" id="ARBA00022694"/>
    </source>
</evidence>
<dbReference type="Gene3D" id="3.30.70.580">
    <property type="entry name" value="Pseudouridine synthase I, catalytic domain, N-terminal subdomain"/>
    <property type="match status" value="1"/>
</dbReference>
<comment type="catalytic activity">
    <reaction evidence="4">
        <text>a uridine in tRNA = a pseudouridine in tRNA</text>
        <dbReference type="Rhea" id="RHEA:54572"/>
        <dbReference type="Rhea" id="RHEA-COMP:13339"/>
        <dbReference type="Rhea" id="RHEA-COMP:13934"/>
        <dbReference type="ChEBI" id="CHEBI:65314"/>
        <dbReference type="ChEBI" id="CHEBI:65315"/>
    </reaction>
</comment>
<evidence type="ECO:0000256" key="1">
    <source>
        <dbReference type="ARBA" id="ARBA00009375"/>
    </source>
</evidence>
<keyword evidence="8" id="KW-0496">Mitochondrion</keyword>
<evidence type="ECO:0000259" key="6">
    <source>
        <dbReference type="Pfam" id="PF01416"/>
    </source>
</evidence>
<dbReference type="EC" id="5.4.99.12" evidence="5"/>
<dbReference type="SUPFAM" id="SSF55120">
    <property type="entry name" value="Pseudouridine synthase"/>
    <property type="match status" value="1"/>
</dbReference>
<dbReference type="AlphaFoldDB" id="A0A0G4IQQ3"/>
<dbReference type="STRING" id="37360.A0A0G4IQQ3"/>
<dbReference type="FunFam" id="3.30.70.580:FF:000002">
    <property type="entry name" value="tRNA pseudouridine synthase"/>
    <property type="match status" value="1"/>
</dbReference>
<evidence type="ECO:0000313" key="9">
    <source>
        <dbReference type="Proteomes" id="UP000039324"/>
    </source>
</evidence>
<evidence type="ECO:0000256" key="5">
    <source>
        <dbReference type="RuleBase" id="RU003792"/>
    </source>
</evidence>
<dbReference type="InterPro" id="IPR020103">
    <property type="entry name" value="PsdUridine_synth_cat_dom_sf"/>
</dbReference>
<reference evidence="8 10" key="2">
    <citation type="submission" date="2018-03" db="EMBL/GenBank/DDBJ databases">
        <authorList>
            <person name="Fogelqvist J."/>
        </authorList>
    </citation>
    <scope>NUCLEOTIDE SEQUENCE [LARGE SCALE GENOMIC DNA]</scope>
</reference>
<comment type="catalytic activity">
    <reaction evidence="5">
        <text>uridine(38/39/40) in tRNA = pseudouridine(38/39/40) in tRNA</text>
        <dbReference type="Rhea" id="RHEA:22376"/>
        <dbReference type="Rhea" id="RHEA-COMP:10085"/>
        <dbReference type="Rhea" id="RHEA-COMP:10087"/>
        <dbReference type="ChEBI" id="CHEBI:65314"/>
        <dbReference type="ChEBI" id="CHEBI:65315"/>
        <dbReference type="EC" id="5.4.99.12"/>
    </reaction>
</comment>
<organism evidence="7 9">
    <name type="scientific">Plasmodiophora brassicae</name>
    <name type="common">Clubroot disease agent</name>
    <dbReference type="NCBI Taxonomy" id="37360"/>
    <lineage>
        <taxon>Eukaryota</taxon>
        <taxon>Sar</taxon>
        <taxon>Rhizaria</taxon>
        <taxon>Endomyxa</taxon>
        <taxon>Phytomyxea</taxon>
        <taxon>Plasmodiophorida</taxon>
        <taxon>Plasmodiophoridae</taxon>
        <taxon>Plasmodiophora</taxon>
    </lineage>
</organism>
<dbReference type="Proteomes" id="UP000039324">
    <property type="component" value="Unassembled WGS sequence"/>
</dbReference>
<evidence type="ECO:0000256" key="4">
    <source>
        <dbReference type="ARBA" id="ARBA00036943"/>
    </source>
</evidence>
<dbReference type="PANTHER" id="PTHR11142">
    <property type="entry name" value="PSEUDOURIDYLATE SYNTHASE"/>
    <property type="match status" value="1"/>
</dbReference>
<evidence type="ECO:0000313" key="10">
    <source>
        <dbReference type="Proteomes" id="UP000290189"/>
    </source>
</evidence>
<dbReference type="Pfam" id="PF01416">
    <property type="entry name" value="PseudoU_synth_1"/>
    <property type="match status" value="1"/>
</dbReference>
<dbReference type="PANTHER" id="PTHR11142:SF9">
    <property type="entry name" value="TRNA PSEUDOURIDINE SYNTHASE-RELATED"/>
    <property type="match status" value="1"/>
</dbReference>
<dbReference type="InterPro" id="IPR001406">
    <property type="entry name" value="PsdUridine_synth_TruA"/>
</dbReference>
<proteinExistence type="inferred from homology"/>
<dbReference type="InterPro" id="IPR020094">
    <property type="entry name" value="TruA/RsuA/RluB/E/F_N"/>
</dbReference>
<dbReference type="OrthoDB" id="10256309at2759"/>
<dbReference type="Gene3D" id="3.30.70.660">
    <property type="entry name" value="Pseudouridine synthase I, catalytic domain, C-terminal subdomain"/>
    <property type="match status" value="1"/>
</dbReference>
<dbReference type="InterPro" id="IPR020095">
    <property type="entry name" value="PsdUridine_synth_TruA_C"/>
</dbReference>
<dbReference type="Proteomes" id="UP000290189">
    <property type="component" value="Unassembled WGS sequence"/>
</dbReference>
<reference evidence="7 9" key="1">
    <citation type="submission" date="2015-02" db="EMBL/GenBank/DDBJ databases">
        <authorList>
            <person name="Chooi Y.-H."/>
        </authorList>
    </citation>
    <scope>NUCLEOTIDE SEQUENCE [LARGE SCALE GENOMIC DNA]</scope>
    <source>
        <strain evidence="7">E3</strain>
    </source>
</reference>
<name>A0A0G4IQQ3_PLABS</name>
<keyword evidence="2 5" id="KW-0819">tRNA processing</keyword>
<dbReference type="GO" id="GO:0031119">
    <property type="term" value="P:tRNA pseudouridine synthesis"/>
    <property type="evidence" value="ECO:0007669"/>
    <property type="project" value="TreeGrafter"/>
</dbReference>
<keyword evidence="9" id="KW-1185">Reference proteome</keyword>
<evidence type="ECO:0000313" key="7">
    <source>
        <dbReference type="EMBL" id="CEO97565.1"/>
    </source>
</evidence>
<dbReference type="EMBL" id="CDSF01000079">
    <property type="protein sequence ID" value="CEO97565.1"/>
    <property type="molecule type" value="Genomic_DNA"/>
</dbReference>
<dbReference type="GO" id="GO:1990481">
    <property type="term" value="P:mRNA pseudouridine synthesis"/>
    <property type="evidence" value="ECO:0007669"/>
    <property type="project" value="TreeGrafter"/>
</dbReference>
<feature type="domain" description="Pseudouridine synthase I TruA alpha/beta" evidence="6">
    <location>
        <begin position="223"/>
        <end position="301"/>
    </location>
</feature>
<geneLocation type="mitochondrion" evidence="8"/>
<evidence type="ECO:0000256" key="3">
    <source>
        <dbReference type="ARBA" id="ARBA00023235"/>
    </source>
</evidence>
<dbReference type="GO" id="GO:0160147">
    <property type="term" value="F:tRNA pseudouridine(38-40) synthase activity"/>
    <property type="evidence" value="ECO:0007669"/>
    <property type="project" value="UniProtKB-EC"/>
</dbReference>
<accession>A0A0G4IQQ3</accession>
<protein>
    <recommendedName>
        <fullName evidence="5">tRNA pseudouridine synthase</fullName>
        <ecNumber evidence="5">5.4.99.12</ecNumber>
    </recommendedName>
</protein>
<sequence length="428" mass="48281">MLLALLLRRRGRPCCRLFSANTPVGVSMMKKRKQNAALVIGYIGDDFRGLQKQPGTDVKTVEDEVERALYDVGCIRDSNFGHLDKIGWSRSSRTDAGVHSTGTVCSAKLLLHDGEIAHLPARLNERLPETVRVLAAELVPKSWRARLICSRRTYEYLIPADCSFKDTPDVRRALAAFVGPANVHNFSNTRANRAMLTALPFTLSEDEVAKLDPQQMEALHFQRNSSLNREILSLSMDEVTIRDKPFWRLRFVGASFAYNQIRLIVGAIVGVSIGILDADALPAAYRGPFRLHVPLAPPGHLLLTYEHGSFPNWRQGLQYLSEPIEQVCDDYKRTIYDWVASTTTLASFEAWIDEQRADERIRSQAFPNIIKRFEEWRPIYSDKQSWSKRRRLTLLSKWLPDTREPPPPLIAVCDAAAPESGPSVVVCA</sequence>